<keyword evidence="12" id="KW-0966">Cell projection</keyword>
<evidence type="ECO:0000256" key="13">
    <source>
        <dbReference type="ARBA" id="ARBA00046114"/>
    </source>
</evidence>
<dbReference type="EMBL" id="DS231939">
    <property type="protein sequence ID" value="EDS27921.1"/>
    <property type="molecule type" value="Genomic_DNA"/>
</dbReference>
<accession>B0WHQ4</accession>
<dbReference type="OrthoDB" id="197839at2759"/>
<feature type="coiled-coil region" evidence="15">
    <location>
        <begin position="205"/>
        <end position="426"/>
    </location>
</feature>
<evidence type="ECO:0000256" key="3">
    <source>
        <dbReference type="ARBA" id="ARBA00009158"/>
    </source>
</evidence>
<keyword evidence="14" id="KW-0862">Zinc</keyword>
<dbReference type="eggNOG" id="ENOG502QS9D">
    <property type="taxonomic scope" value="Eukaryota"/>
</dbReference>
<dbReference type="InParanoid" id="B0WHQ4"/>
<dbReference type="InterPro" id="IPR012934">
    <property type="entry name" value="Znf_AD"/>
</dbReference>
<evidence type="ECO:0000256" key="14">
    <source>
        <dbReference type="PROSITE-ProRule" id="PRU01263"/>
    </source>
</evidence>
<dbReference type="STRING" id="7176.B0WHQ4"/>
<keyword evidence="11" id="KW-0469">Meiosis</keyword>
<dbReference type="GO" id="GO:0031514">
    <property type="term" value="C:motile cilium"/>
    <property type="evidence" value="ECO:0007669"/>
    <property type="project" value="TreeGrafter"/>
</dbReference>
<dbReference type="InterPro" id="IPR043597">
    <property type="entry name" value="TPH_dom"/>
</dbReference>
<evidence type="ECO:0000259" key="16">
    <source>
        <dbReference type="PROSITE" id="PS51915"/>
    </source>
</evidence>
<feature type="domain" description="ZAD" evidence="16">
    <location>
        <begin position="12"/>
        <end position="89"/>
    </location>
</feature>
<evidence type="ECO:0000313" key="19">
    <source>
        <dbReference type="Proteomes" id="UP000002320"/>
    </source>
</evidence>
<dbReference type="VEuPathDB" id="VectorBase:CQUJHB003922"/>
<dbReference type="GO" id="GO:0051321">
    <property type="term" value="P:meiotic cell cycle"/>
    <property type="evidence" value="ECO:0007669"/>
    <property type="project" value="UniProtKB-KW"/>
</dbReference>
<dbReference type="VEuPathDB" id="VectorBase:CPIJ006680"/>
<keyword evidence="7 15" id="KW-0175">Coiled coil</keyword>
<evidence type="ECO:0000256" key="4">
    <source>
        <dbReference type="ARBA" id="ARBA00014813"/>
    </source>
</evidence>
<evidence type="ECO:0000256" key="8">
    <source>
        <dbReference type="ARBA" id="ARBA00023069"/>
    </source>
</evidence>
<keyword evidence="14" id="KW-0863">Zinc-finger</keyword>
<feature type="binding site" evidence="14">
    <location>
        <position position="14"/>
    </location>
    <ligand>
        <name>Zn(2+)</name>
        <dbReference type="ChEBI" id="CHEBI:29105"/>
    </ligand>
</feature>
<evidence type="ECO:0000256" key="7">
    <source>
        <dbReference type="ARBA" id="ARBA00023054"/>
    </source>
</evidence>
<evidence type="ECO:0000313" key="18">
    <source>
        <dbReference type="EnsemblMetazoa" id="CPIJ006680-PA"/>
    </source>
</evidence>
<protein>
    <recommendedName>
        <fullName evidence="4">Meiosis-specific nuclear structural protein 1</fullName>
    </recommendedName>
</protein>
<dbReference type="Proteomes" id="UP000002320">
    <property type="component" value="Unassembled WGS sequence"/>
</dbReference>
<dbReference type="Pfam" id="PF07776">
    <property type="entry name" value="zf-AD"/>
    <property type="match status" value="1"/>
</dbReference>
<dbReference type="PANTHER" id="PTHR19265:SF0">
    <property type="entry name" value="MEIOSIS-SPECIFIC NUCLEAR STRUCTURAL PROTEIN 1"/>
    <property type="match status" value="1"/>
</dbReference>
<dbReference type="HOGENOM" id="CLU_600290_0_0_1"/>
<gene>
    <name evidence="18" type="primary">6038441</name>
    <name evidence="17" type="ORF">CpipJ_CPIJ006680</name>
</gene>
<proteinExistence type="inferred from homology"/>
<evidence type="ECO:0000256" key="6">
    <source>
        <dbReference type="ARBA" id="ARBA00022846"/>
    </source>
</evidence>
<comment type="function">
    <text evidence="13">Microtubule inner protein (MIP) part of the dynein-decorated doublet microtubules (DMTs) in cilia axoneme, which is required for motile cilia beating. May play a role in the control of meiotic division and germ cell differentiation through regulation of pairing and recombination during meiosis. Required for sperm flagella assembly. May play a role in the assembly and function of the outer dynein arm-docking complex (ODA-DC). ODA-DC mediates outer dynein arms (ODA) binding onto the axonemal doublet microtubules.</text>
</comment>
<dbReference type="GO" id="GO:0005634">
    <property type="term" value="C:nucleus"/>
    <property type="evidence" value="ECO:0007669"/>
    <property type="project" value="UniProtKB-SubCell"/>
</dbReference>
<dbReference type="Gene3D" id="3.40.1800.20">
    <property type="match status" value="1"/>
</dbReference>
<keyword evidence="8" id="KW-0969">Cilium</keyword>
<evidence type="ECO:0000256" key="1">
    <source>
        <dbReference type="ARBA" id="ARBA00004123"/>
    </source>
</evidence>
<feature type="binding site" evidence="14">
    <location>
        <position position="65"/>
    </location>
    <ligand>
        <name>Zn(2+)</name>
        <dbReference type="ChEBI" id="CHEBI:29105"/>
    </ligand>
</feature>
<dbReference type="InterPro" id="IPR026504">
    <property type="entry name" value="MNS1"/>
</dbReference>
<sequence>MSRPAKPASELAVCRVCMSQGKQMVPFARYDADRKAYRLADAISAVGAVQVENGDGLPQYCCVRCLREIESAFKIRRVCQESDWRLREMYQQLEPEPVVEVMKEEEELVFKEEYEESRLQETVAGVVAIKQEVEELPQSLDGAEHAVSIKEEIDEFPAPEKRRQLRQTALCREVQSARKQDCFQRDLSQIQRNGQLSQQKRQHTAVVLECDLQAKKRQEEALEEERQKQLEEERELALQLHEANRRRINEEKLRQQLRDSNQELRELESKLRAAYVAKGIAAQKAELEARRLEEQLVAQREQEELEKLRLKNLEFIKQCQEEDWKQKLELRDTLHAQMRALQQQKQVMYEEFLREKTFLDEICRKLQEERFEEIQRKLELQQRTRREMEYFREAKEIWQERQRLAVAEENERIRRYLEARDAEQEMQHRRKLESAKSRERLNEKMVAELQAEFNAG</sequence>
<keyword evidence="14" id="KW-0479">Metal-binding</keyword>
<reference evidence="17" key="1">
    <citation type="submission" date="2007-03" db="EMBL/GenBank/DDBJ databases">
        <title>Annotation of Culex pipiens quinquefasciatus.</title>
        <authorList>
            <consortium name="The Broad Institute Genome Sequencing Platform"/>
            <person name="Atkinson P.W."/>
            <person name="Hemingway J."/>
            <person name="Christensen B.M."/>
            <person name="Higgs S."/>
            <person name="Kodira C."/>
            <person name="Hannick L."/>
            <person name="Megy K."/>
            <person name="O'Leary S."/>
            <person name="Pearson M."/>
            <person name="Haas B.J."/>
            <person name="Mauceli E."/>
            <person name="Wortman J.R."/>
            <person name="Lee N.H."/>
            <person name="Guigo R."/>
            <person name="Stanke M."/>
            <person name="Alvarado L."/>
            <person name="Amedeo P."/>
            <person name="Antoine C.H."/>
            <person name="Arensburger P."/>
            <person name="Bidwell S.L."/>
            <person name="Crawford M."/>
            <person name="Camaro F."/>
            <person name="Devon K."/>
            <person name="Engels R."/>
            <person name="Hammond M."/>
            <person name="Howarth C."/>
            <person name="Koehrsen M."/>
            <person name="Lawson D."/>
            <person name="Montgomery P."/>
            <person name="Nene V."/>
            <person name="Nusbaum C."/>
            <person name="Puiu D."/>
            <person name="Romero-Severson J."/>
            <person name="Severson D.W."/>
            <person name="Shumway M."/>
            <person name="Sisk P."/>
            <person name="Stolte C."/>
            <person name="Zeng Q."/>
            <person name="Eisenstadt E."/>
            <person name="Fraser-Liggett C."/>
            <person name="Strausberg R."/>
            <person name="Galagan J."/>
            <person name="Birren B."/>
            <person name="Collins F.H."/>
        </authorList>
    </citation>
    <scope>NUCLEOTIDE SEQUENCE [LARGE SCALE GENOMIC DNA]</scope>
    <source>
        <strain evidence="17">JHB</strain>
    </source>
</reference>
<name>B0WHQ4_CULQU</name>
<feature type="binding site" evidence="14">
    <location>
        <position position="62"/>
    </location>
    <ligand>
        <name>Zn(2+)</name>
        <dbReference type="ChEBI" id="CHEBI:29105"/>
    </ligand>
</feature>
<dbReference type="OMA" id="EMEYFRE"/>
<evidence type="ECO:0000256" key="10">
    <source>
        <dbReference type="ARBA" id="ARBA00023242"/>
    </source>
</evidence>
<evidence type="ECO:0000256" key="11">
    <source>
        <dbReference type="ARBA" id="ARBA00023254"/>
    </source>
</evidence>
<dbReference type="SMART" id="SM00868">
    <property type="entry name" value="zf-AD"/>
    <property type="match status" value="1"/>
</dbReference>
<keyword evidence="9" id="KW-0206">Cytoskeleton</keyword>
<evidence type="ECO:0000313" key="17">
    <source>
        <dbReference type="EMBL" id="EDS27921.1"/>
    </source>
</evidence>
<dbReference type="GO" id="GO:0008270">
    <property type="term" value="F:zinc ion binding"/>
    <property type="evidence" value="ECO:0007669"/>
    <property type="project" value="UniProtKB-UniRule"/>
</dbReference>
<dbReference type="SUPFAM" id="SSF57716">
    <property type="entry name" value="Glucocorticoid receptor-like (DNA-binding domain)"/>
    <property type="match status" value="1"/>
</dbReference>
<dbReference type="PANTHER" id="PTHR19265">
    <property type="entry name" value="MEIOSIS-SPECIFIC NUCLEAR STRUCTURAL PROTEIN 1"/>
    <property type="match status" value="1"/>
</dbReference>
<feature type="binding site" evidence="14">
    <location>
        <position position="17"/>
    </location>
    <ligand>
        <name>Zn(2+)</name>
        <dbReference type="ChEBI" id="CHEBI:29105"/>
    </ligand>
</feature>
<comment type="similarity">
    <text evidence="3">Belongs to the MNS1 family.</text>
</comment>
<comment type="subcellular location">
    <subcellularLocation>
        <location evidence="2">Cytoplasm</location>
        <location evidence="2">Cytoskeleton</location>
        <location evidence="2">Flagellum axoneme</location>
    </subcellularLocation>
    <subcellularLocation>
        <location evidence="1">Nucleus</location>
    </subcellularLocation>
</comment>
<keyword evidence="10" id="KW-0539">Nucleus</keyword>
<dbReference type="Pfam" id="PF13868">
    <property type="entry name" value="TPH"/>
    <property type="match status" value="1"/>
</dbReference>
<evidence type="ECO:0000256" key="2">
    <source>
        <dbReference type="ARBA" id="ARBA00004611"/>
    </source>
</evidence>
<keyword evidence="5" id="KW-0963">Cytoplasm</keyword>
<evidence type="ECO:0000256" key="5">
    <source>
        <dbReference type="ARBA" id="ARBA00022490"/>
    </source>
</evidence>
<evidence type="ECO:0000256" key="15">
    <source>
        <dbReference type="SAM" id="Coils"/>
    </source>
</evidence>
<evidence type="ECO:0000256" key="9">
    <source>
        <dbReference type="ARBA" id="ARBA00023212"/>
    </source>
</evidence>
<organism>
    <name type="scientific">Culex quinquefasciatus</name>
    <name type="common">Southern house mosquito</name>
    <name type="synonym">Culex pungens</name>
    <dbReference type="NCBI Taxonomy" id="7176"/>
    <lineage>
        <taxon>Eukaryota</taxon>
        <taxon>Metazoa</taxon>
        <taxon>Ecdysozoa</taxon>
        <taxon>Arthropoda</taxon>
        <taxon>Hexapoda</taxon>
        <taxon>Insecta</taxon>
        <taxon>Pterygota</taxon>
        <taxon>Neoptera</taxon>
        <taxon>Endopterygota</taxon>
        <taxon>Diptera</taxon>
        <taxon>Nematocera</taxon>
        <taxon>Culicoidea</taxon>
        <taxon>Culicidae</taxon>
        <taxon>Culicinae</taxon>
        <taxon>Culicini</taxon>
        <taxon>Culex</taxon>
        <taxon>Culex</taxon>
    </lineage>
</organism>
<dbReference type="KEGG" id="cqu:CpipJ_CPIJ006680"/>
<reference evidence="18" key="2">
    <citation type="submission" date="2020-05" db="UniProtKB">
        <authorList>
            <consortium name="EnsemblMetazoa"/>
        </authorList>
    </citation>
    <scope>IDENTIFICATION</scope>
    <source>
        <strain evidence="18">JHB</strain>
    </source>
</reference>
<dbReference type="AlphaFoldDB" id="B0WHQ4"/>
<dbReference type="PROSITE" id="PS51915">
    <property type="entry name" value="ZAD"/>
    <property type="match status" value="1"/>
</dbReference>
<evidence type="ECO:0000256" key="12">
    <source>
        <dbReference type="ARBA" id="ARBA00023273"/>
    </source>
</evidence>
<keyword evidence="6" id="KW-0282">Flagellum</keyword>
<keyword evidence="19" id="KW-1185">Reference proteome</keyword>
<dbReference type="GO" id="GO:0044782">
    <property type="term" value="P:cilium organization"/>
    <property type="evidence" value="ECO:0007669"/>
    <property type="project" value="TreeGrafter"/>
</dbReference>
<dbReference type="EnsemblMetazoa" id="CPIJ006680-RA">
    <property type="protein sequence ID" value="CPIJ006680-PA"/>
    <property type="gene ID" value="CPIJ006680"/>
</dbReference>